<dbReference type="InterPro" id="IPR057678">
    <property type="entry name" value="DUF7918"/>
</dbReference>
<evidence type="ECO:0000313" key="4">
    <source>
        <dbReference type="Proteomes" id="UP001433268"/>
    </source>
</evidence>
<feature type="compositionally biased region" description="Basic residues" evidence="1">
    <location>
        <begin position="295"/>
        <end position="306"/>
    </location>
</feature>
<sequence>MAILEKIPGIQVAVKVDDRVATEYPNTDPQHRRGFRPVSCVYTESVDDARLTVELAVDESYNFARDEGHHLLFRVEVDGARCGKTECEVTKEQVAGSQGGCERVSLDAARERRDGYEYLQKFRFAAMRKANDDNSDREEASAIDTKRDLGIILVNVFRCVPQKPGDVRSEPTLHDLFRIAEAYGSGNDDYGSRLERRAAKRAKEPFRVVGPFASFKFIYRQTALLREAGVLPPTPPAVAVNNQDDVEPSDQVSRRQPRSAARCADHGEPPRTKAKRDRLSEVDDGLVDTGESSRAGKKARRGHKTN</sequence>
<reference evidence="3 4" key="1">
    <citation type="submission" date="2023-01" db="EMBL/GenBank/DDBJ databases">
        <title>Analysis of 21 Apiospora genomes using comparative genomics revels a genus with tremendous synthesis potential of carbohydrate active enzymes and secondary metabolites.</title>
        <authorList>
            <person name="Sorensen T."/>
        </authorList>
    </citation>
    <scope>NUCLEOTIDE SEQUENCE [LARGE SCALE GENOMIC DNA]</scope>
    <source>
        <strain evidence="3 4">CBS 114990</strain>
    </source>
</reference>
<gene>
    <name evidence="3" type="ORF">PG997_011737</name>
</gene>
<feature type="compositionally biased region" description="Basic and acidic residues" evidence="1">
    <location>
        <begin position="263"/>
        <end position="281"/>
    </location>
</feature>
<dbReference type="GeneID" id="92049112"/>
<dbReference type="RefSeq" id="XP_066661744.1">
    <property type="nucleotide sequence ID" value="XM_066816052.1"/>
</dbReference>
<evidence type="ECO:0000256" key="1">
    <source>
        <dbReference type="SAM" id="MobiDB-lite"/>
    </source>
</evidence>
<dbReference type="PANTHER" id="PTHR36223:SF1">
    <property type="entry name" value="TRANSCRIPTION ELONGATION FACTOR EAF N-TERMINAL DOMAIN-CONTAINING PROTEIN"/>
    <property type="match status" value="1"/>
</dbReference>
<evidence type="ECO:0000259" key="2">
    <source>
        <dbReference type="Pfam" id="PF25534"/>
    </source>
</evidence>
<dbReference type="Pfam" id="PF25534">
    <property type="entry name" value="DUF7918"/>
    <property type="match status" value="1"/>
</dbReference>
<feature type="domain" description="DUF7918" evidence="2">
    <location>
        <begin position="9"/>
        <end position="233"/>
    </location>
</feature>
<dbReference type="EMBL" id="JAQQWN010000009">
    <property type="protein sequence ID" value="KAK8064990.1"/>
    <property type="molecule type" value="Genomic_DNA"/>
</dbReference>
<protein>
    <recommendedName>
        <fullName evidence="2">DUF7918 domain-containing protein</fullName>
    </recommendedName>
</protein>
<keyword evidence="4" id="KW-1185">Reference proteome</keyword>
<organism evidence="3 4">
    <name type="scientific">Apiospora hydei</name>
    <dbReference type="NCBI Taxonomy" id="1337664"/>
    <lineage>
        <taxon>Eukaryota</taxon>
        <taxon>Fungi</taxon>
        <taxon>Dikarya</taxon>
        <taxon>Ascomycota</taxon>
        <taxon>Pezizomycotina</taxon>
        <taxon>Sordariomycetes</taxon>
        <taxon>Xylariomycetidae</taxon>
        <taxon>Amphisphaeriales</taxon>
        <taxon>Apiosporaceae</taxon>
        <taxon>Apiospora</taxon>
    </lineage>
</organism>
<evidence type="ECO:0000313" key="3">
    <source>
        <dbReference type="EMBL" id="KAK8064990.1"/>
    </source>
</evidence>
<proteinExistence type="predicted"/>
<dbReference type="PANTHER" id="PTHR36223">
    <property type="entry name" value="BETA-LACTAMASE-TYPE TRANSPEPTIDASE FOLD DOMAIN CONTAINING PROTEIN"/>
    <property type="match status" value="1"/>
</dbReference>
<comment type="caution">
    <text evidence="3">The sequence shown here is derived from an EMBL/GenBank/DDBJ whole genome shotgun (WGS) entry which is preliminary data.</text>
</comment>
<dbReference type="Proteomes" id="UP001433268">
    <property type="component" value="Unassembled WGS sequence"/>
</dbReference>
<accession>A0ABR1V1C9</accession>
<feature type="region of interest" description="Disordered" evidence="1">
    <location>
        <begin position="232"/>
        <end position="306"/>
    </location>
</feature>
<name>A0ABR1V1C9_9PEZI</name>